<protein>
    <submittedName>
        <fullName evidence="9">NifU family protein</fullName>
    </submittedName>
</protein>
<keyword evidence="10" id="KW-1185">Reference proteome</keyword>
<dbReference type="Gene3D" id="3.30.300.130">
    <property type="entry name" value="Fe-S cluster assembly (FSCA)"/>
    <property type="match status" value="1"/>
</dbReference>
<dbReference type="PANTHER" id="PTHR11178">
    <property type="entry name" value="IRON-SULFUR CLUSTER SCAFFOLD PROTEIN NFU-RELATED"/>
    <property type="match status" value="1"/>
</dbReference>
<evidence type="ECO:0000256" key="4">
    <source>
        <dbReference type="ARBA" id="ARBA00023004"/>
    </source>
</evidence>
<feature type="region of interest" description="Disordered" evidence="7">
    <location>
        <begin position="1"/>
        <end position="21"/>
    </location>
</feature>
<evidence type="ECO:0000256" key="2">
    <source>
        <dbReference type="ARBA" id="ARBA00022714"/>
    </source>
</evidence>
<evidence type="ECO:0000256" key="7">
    <source>
        <dbReference type="SAM" id="MobiDB-lite"/>
    </source>
</evidence>
<reference evidence="9 10" key="1">
    <citation type="submission" date="2021-04" db="EMBL/GenBank/DDBJ databases">
        <title>Nocardia tengchongensis.</title>
        <authorList>
            <person name="Zhuang k."/>
            <person name="Ran Y."/>
            <person name="Li W."/>
        </authorList>
    </citation>
    <scope>NUCLEOTIDE SEQUENCE [LARGE SCALE GENOMIC DNA]</scope>
    <source>
        <strain evidence="9 10">CFH S0057</strain>
    </source>
</reference>
<name>A0ABX8CK56_9NOCA</name>
<dbReference type="InterPro" id="IPR001075">
    <property type="entry name" value="NIF_FeS_clus_asmbl_NifU_C"/>
</dbReference>
<organism evidence="9 10">
    <name type="scientific">Nocardia tengchongensis</name>
    <dbReference type="NCBI Taxonomy" id="2055889"/>
    <lineage>
        <taxon>Bacteria</taxon>
        <taxon>Bacillati</taxon>
        <taxon>Actinomycetota</taxon>
        <taxon>Actinomycetes</taxon>
        <taxon>Mycobacteriales</taxon>
        <taxon>Nocardiaceae</taxon>
        <taxon>Nocardia</taxon>
    </lineage>
</organism>
<evidence type="ECO:0000256" key="3">
    <source>
        <dbReference type="ARBA" id="ARBA00022723"/>
    </source>
</evidence>
<dbReference type="PROSITE" id="PS51296">
    <property type="entry name" value="RIESKE"/>
    <property type="match status" value="1"/>
</dbReference>
<gene>
    <name evidence="9" type="ORF">KHQ06_22515</name>
</gene>
<keyword evidence="5" id="KW-0411">Iron-sulfur</keyword>
<keyword evidence="3" id="KW-0479">Metal-binding</keyword>
<evidence type="ECO:0000259" key="8">
    <source>
        <dbReference type="PROSITE" id="PS51296"/>
    </source>
</evidence>
<sequence>MNDRPENHRAPTADTDRGREAGERIDTLLSALSAAGPVARERAEALVGEIVGLYGAGLERVVGLLEPEAVERLAADDLIASLLLVHGLHPHDTLTRVRTALDGVRPYLGSHGGDVAVVEVAGGVLRLAFSGSCRSCPSSSVTLELAVEDAVRAAAPEIETIEVVAAEPDSNAGVIPAESLLARIHSNGEHGGHWIGAPELAQLGAGEVGGFAVAGAAVLACRVGDDLFVYRDHCASCGNSMAGAALHRRAGFGSGAAVLRCPVCRAHFDVVHAGARLDGDGHLEPLPVLIRSGTPQVAMPMEAAG</sequence>
<feature type="domain" description="Rieske" evidence="8">
    <location>
        <begin position="195"/>
        <end position="297"/>
    </location>
</feature>
<dbReference type="PANTHER" id="PTHR11178:SF25">
    <property type="entry name" value="NIFU-LIKE PROTEIN 3, CHLOROPLASTIC"/>
    <property type="match status" value="1"/>
</dbReference>
<dbReference type="Gene3D" id="2.102.10.10">
    <property type="entry name" value="Rieske [2Fe-2S] iron-sulphur domain"/>
    <property type="match status" value="1"/>
</dbReference>
<evidence type="ECO:0000256" key="1">
    <source>
        <dbReference type="ARBA" id="ARBA00006420"/>
    </source>
</evidence>
<dbReference type="EMBL" id="CP074371">
    <property type="protein sequence ID" value="QVI19208.1"/>
    <property type="molecule type" value="Genomic_DNA"/>
</dbReference>
<accession>A0ABX8CK56</accession>
<dbReference type="SUPFAM" id="SSF117916">
    <property type="entry name" value="Fe-S cluster assembly (FSCA) domain-like"/>
    <property type="match status" value="1"/>
</dbReference>
<comment type="function">
    <text evidence="6">May be involved in the formation or repair of [Fe-S] clusters present in iron-sulfur proteins.</text>
</comment>
<evidence type="ECO:0000313" key="9">
    <source>
        <dbReference type="EMBL" id="QVI19208.1"/>
    </source>
</evidence>
<dbReference type="InterPro" id="IPR034904">
    <property type="entry name" value="FSCA_dom_sf"/>
</dbReference>
<dbReference type="SUPFAM" id="SSF50022">
    <property type="entry name" value="ISP domain"/>
    <property type="match status" value="1"/>
</dbReference>
<dbReference type="Pfam" id="PF01106">
    <property type="entry name" value="NifU"/>
    <property type="match status" value="1"/>
</dbReference>
<evidence type="ECO:0000256" key="6">
    <source>
        <dbReference type="ARBA" id="ARBA00049958"/>
    </source>
</evidence>
<dbReference type="InterPro" id="IPR036922">
    <property type="entry name" value="Rieske_2Fe-2S_sf"/>
</dbReference>
<dbReference type="RefSeq" id="WP_213555242.1">
    <property type="nucleotide sequence ID" value="NZ_JBHYZU010000085.1"/>
</dbReference>
<keyword evidence="4" id="KW-0408">Iron</keyword>
<evidence type="ECO:0000256" key="5">
    <source>
        <dbReference type="ARBA" id="ARBA00023014"/>
    </source>
</evidence>
<evidence type="ECO:0000313" key="10">
    <source>
        <dbReference type="Proteomes" id="UP000683310"/>
    </source>
</evidence>
<comment type="similarity">
    <text evidence="1">Belongs to the NifU family.</text>
</comment>
<dbReference type="Proteomes" id="UP000683310">
    <property type="component" value="Chromosome"/>
</dbReference>
<keyword evidence="2" id="KW-0001">2Fe-2S</keyword>
<proteinExistence type="inferred from homology"/>
<dbReference type="InterPro" id="IPR017941">
    <property type="entry name" value="Rieske_2Fe-2S"/>
</dbReference>